<dbReference type="InterPro" id="IPR036631">
    <property type="entry name" value="MGMT_N_sf"/>
</dbReference>
<dbReference type="NCBIfam" id="TIGR00589">
    <property type="entry name" value="ogt"/>
    <property type="match status" value="1"/>
</dbReference>
<dbReference type="InterPro" id="IPR036388">
    <property type="entry name" value="WH-like_DNA-bd_sf"/>
</dbReference>
<dbReference type="GO" id="GO:0003908">
    <property type="term" value="F:methylated-DNA-[protein]-cysteine S-methyltransferase activity"/>
    <property type="evidence" value="ECO:0007669"/>
    <property type="project" value="UniProtKB-UniRule"/>
</dbReference>
<dbReference type="Gene3D" id="3.30.160.70">
    <property type="entry name" value="Methylated DNA-protein cysteine methyltransferase domain"/>
    <property type="match status" value="1"/>
</dbReference>
<comment type="miscellaneous">
    <text evidence="9">This enzyme catalyzes only one turnover and therefore is not strictly catalytic. According to one definition, an enzyme is a biocatalyst that acts repeatedly and over many reaction cycles.</text>
</comment>
<dbReference type="STRING" id="349095.SAMN05660299_02021"/>
<reference evidence="12 13" key="1">
    <citation type="submission" date="2016-10" db="EMBL/GenBank/DDBJ databases">
        <authorList>
            <person name="de Groot N.N."/>
        </authorList>
    </citation>
    <scope>NUCLEOTIDE SEQUENCE [LARGE SCALE GENOMIC DNA]</scope>
    <source>
        <strain evidence="12 13">DSM 16981</strain>
    </source>
</reference>
<evidence type="ECO:0000256" key="6">
    <source>
        <dbReference type="ARBA" id="ARBA00022763"/>
    </source>
</evidence>
<dbReference type="AlphaFoldDB" id="A0A1G9Y8S7"/>
<dbReference type="GO" id="GO:0005737">
    <property type="term" value="C:cytoplasm"/>
    <property type="evidence" value="ECO:0007669"/>
    <property type="project" value="UniProtKB-SubCell"/>
</dbReference>
<dbReference type="InterPro" id="IPR014048">
    <property type="entry name" value="MethylDNA_cys_MeTrfase_DNA-bd"/>
</dbReference>
<feature type="active site" description="Nucleophile; methyl group acceptor" evidence="9">
    <location>
        <position position="156"/>
    </location>
</feature>
<dbReference type="InterPro" id="IPR023546">
    <property type="entry name" value="MGMT"/>
</dbReference>
<dbReference type="GO" id="GO:0032259">
    <property type="term" value="P:methylation"/>
    <property type="evidence" value="ECO:0007669"/>
    <property type="project" value="UniProtKB-KW"/>
</dbReference>
<dbReference type="InterPro" id="IPR036217">
    <property type="entry name" value="MethylDNA_cys_MeTrfase_DNAb"/>
</dbReference>
<dbReference type="InterPro" id="IPR008332">
    <property type="entry name" value="MethylG_MeTrfase_N"/>
</dbReference>
<dbReference type="EC" id="2.1.1.63" evidence="9"/>
<dbReference type="PANTHER" id="PTHR10815:SF5">
    <property type="entry name" value="METHYLATED-DNA--PROTEIN-CYSTEINE METHYLTRANSFERASE"/>
    <property type="match status" value="1"/>
</dbReference>
<dbReference type="HAMAP" id="MF_00772">
    <property type="entry name" value="OGT"/>
    <property type="match status" value="1"/>
</dbReference>
<keyword evidence="13" id="KW-1185">Reference proteome</keyword>
<evidence type="ECO:0000256" key="5">
    <source>
        <dbReference type="ARBA" id="ARBA00022679"/>
    </source>
</evidence>
<dbReference type="EMBL" id="FNHQ01000021">
    <property type="protein sequence ID" value="SDN05427.1"/>
    <property type="molecule type" value="Genomic_DNA"/>
</dbReference>
<dbReference type="Gene3D" id="1.10.10.10">
    <property type="entry name" value="Winged helix-like DNA-binding domain superfamily/Winged helix DNA-binding domain"/>
    <property type="match status" value="1"/>
</dbReference>
<evidence type="ECO:0000256" key="4">
    <source>
        <dbReference type="ARBA" id="ARBA00022603"/>
    </source>
</evidence>
<dbReference type="SUPFAM" id="SSF46767">
    <property type="entry name" value="Methylated DNA-protein cysteine methyltransferase, C-terminal domain"/>
    <property type="match status" value="1"/>
</dbReference>
<dbReference type="PANTHER" id="PTHR10815">
    <property type="entry name" value="METHYLATED-DNA--PROTEIN-CYSTEINE METHYLTRANSFERASE"/>
    <property type="match status" value="1"/>
</dbReference>
<evidence type="ECO:0000313" key="12">
    <source>
        <dbReference type="EMBL" id="SDN05427.1"/>
    </source>
</evidence>
<proteinExistence type="inferred from homology"/>
<evidence type="ECO:0000256" key="7">
    <source>
        <dbReference type="ARBA" id="ARBA00023204"/>
    </source>
</evidence>
<comment type="catalytic activity">
    <reaction evidence="1 9">
        <text>a 4-O-methyl-thymidine in DNA + L-cysteinyl-[protein] = a thymidine in DNA + S-methyl-L-cysteinyl-[protein]</text>
        <dbReference type="Rhea" id="RHEA:53428"/>
        <dbReference type="Rhea" id="RHEA-COMP:10131"/>
        <dbReference type="Rhea" id="RHEA-COMP:10132"/>
        <dbReference type="Rhea" id="RHEA-COMP:13555"/>
        <dbReference type="Rhea" id="RHEA-COMP:13556"/>
        <dbReference type="ChEBI" id="CHEBI:29950"/>
        <dbReference type="ChEBI" id="CHEBI:82612"/>
        <dbReference type="ChEBI" id="CHEBI:137386"/>
        <dbReference type="ChEBI" id="CHEBI:137387"/>
        <dbReference type="EC" id="2.1.1.63"/>
    </reaction>
</comment>
<feature type="domain" description="Methylated-DNA-[protein]-cysteine S-methyltransferase DNA binding" evidence="10">
    <location>
        <begin position="101"/>
        <end position="185"/>
    </location>
</feature>
<accession>A0A1G9Y8S7</accession>
<feature type="domain" description="Methylguanine DNA methyltransferase ribonuclease-like" evidence="11">
    <location>
        <begin position="23"/>
        <end position="87"/>
    </location>
</feature>
<dbReference type="GO" id="GO:0006307">
    <property type="term" value="P:DNA alkylation repair"/>
    <property type="evidence" value="ECO:0007669"/>
    <property type="project" value="UniProtKB-UniRule"/>
</dbReference>
<dbReference type="SUPFAM" id="SSF53155">
    <property type="entry name" value="Methylated DNA-protein cysteine methyltransferase domain"/>
    <property type="match status" value="1"/>
</dbReference>
<dbReference type="Proteomes" id="UP000199309">
    <property type="component" value="Unassembled WGS sequence"/>
</dbReference>
<evidence type="ECO:0000313" key="13">
    <source>
        <dbReference type="Proteomes" id="UP000199309"/>
    </source>
</evidence>
<name>A0A1G9Y8S7_9FIRM</name>
<dbReference type="CDD" id="cd06445">
    <property type="entry name" value="ATase"/>
    <property type="match status" value="1"/>
</dbReference>
<dbReference type="FunFam" id="1.10.10.10:FF:000214">
    <property type="entry name" value="Methylated-DNA--protein-cysteine methyltransferase"/>
    <property type="match status" value="1"/>
</dbReference>
<comment type="subcellular location">
    <subcellularLocation>
        <location evidence="9">Cytoplasm</location>
    </subcellularLocation>
</comment>
<evidence type="ECO:0000256" key="3">
    <source>
        <dbReference type="ARBA" id="ARBA00022490"/>
    </source>
</evidence>
<keyword evidence="7 9" id="KW-0234">DNA repair</keyword>
<comment type="function">
    <text evidence="9">Involved in the cellular defense against the biological effects of O6-methylguanine (O6-MeG) and O4-methylthymine (O4-MeT) in DNA. Repairs the methylated nucleobase in DNA by stoichiometrically transferring the methyl group to a cysteine residue in the enzyme. This is a suicide reaction: the enzyme is irreversibly inactivated.</text>
</comment>
<keyword evidence="5 9" id="KW-0808">Transferase</keyword>
<evidence type="ECO:0000259" key="11">
    <source>
        <dbReference type="Pfam" id="PF02870"/>
    </source>
</evidence>
<keyword evidence="4 9" id="KW-0489">Methyltransferase</keyword>
<dbReference type="PROSITE" id="PS00374">
    <property type="entry name" value="MGMT"/>
    <property type="match status" value="1"/>
</dbReference>
<organism evidence="12 13">
    <name type="scientific">Megasphaera paucivorans</name>
    <dbReference type="NCBI Taxonomy" id="349095"/>
    <lineage>
        <taxon>Bacteria</taxon>
        <taxon>Bacillati</taxon>
        <taxon>Bacillota</taxon>
        <taxon>Negativicutes</taxon>
        <taxon>Veillonellales</taxon>
        <taxon>Veillonellaceae</taxon>
        <taxon>Megasphaera</taxon>
    </lineage>
</organism>
<comment type="catalytic activity">
    <reaction evidence="8 9">
        <text>a 6-O-methyl-2'-deoxyguanosine in DNA + L-cysteinyl-[protein] = S-methyl-L-cysteinyl-[protein] + a 2'-deoxyguanosine in DNA</text>
        <dbReference type="Rhea" id="RHEA:24000"/>
        <dbReference type="Rhea" id="RHEA-COMP:10131"/>
        <dbReference type="Rhea" id="RHEA-COMP:10132"/>
        <dbReference type="Rhea" id="RHEA-COMP:11367"/>
        <dbReference type="Rhea" id="RHEA-COMP:11368"/>
        <dbReference type="ChEBI" id="CHEBI:29950"/>
        <dbReference type="ChEBI" id="CHEBI:82612"/>
        <dbReference type="ChEBI" id="CHEBI:85445"/>
        <dbReference type="ChEBI" id="CHEBI:85448"/>
        <dbReference type="EC" id="2.1.1.63"/>
    </reaction>
</comment>
<evidence type="ECO:0000256" key="8">
    <source>
        <dbReference type="ARBA" id="ARBA00049348"/>
    </source>
</evidence>
<evidence type="ECO:0000256" key="2">
    <source>
        <dbReference type="ARBA" id="ARBA00008711"/>
    </source>
</evidence>
<dbReference type="Pfam" id="PF01035">
    <property type="entry name" value="DNA_binding_1"/>
    <property type="match status" value="1"/>
</dbReference>
<sequence length="192" mass="20888">MAKLRCDEFVGFFIRKGALIMKYAAKAQTPLGEVLLASDGSYLTGVWFAGQKYYGAGMDNDIIYDQHIPVFTQTVSWLQRYFSGENPKIHELLLAPAGSTFRQIVWKILCDIPYGHVRTYGDIAAEVAVYNGIKTMSAQAIGGAVGHNPISIIIPCHRVVGSNGSLTGYAGGIEKKQRLLAAEGVDMSKLSI</sequence>
<comment type="similarity">
    <text evidence="2 9">Belongs to the MGMT family.</text>
</comment>
<gene>
    <name evidence="12" type="ORF">SAMN05660299_02021</name>
</gene>
<dbReference type="Pfam" id="PF02870">
    <property type="entry name" value="Methyltransf_1N"/>
    <property type="match status" value="1"/>
</dbReference>
<keyword evidence="6 9" id="KW-0227">DNA damage</keyword>
<evidence type="ECO:0000256" key="1">
    <source>
        <dbReference type="ARBA" id="ARBA00001286"/>
    </source>
</evidence>
<protein>
    <recommendedName>
        <fullName evidence="9">Methylated-DNA--protein-cysteine methyltransferase</fullName>
        <ecNumber evidence="9">2.1.1.63</ecNumber>
    </recommendedName>
    <alternativeName>
        <fullName evidence="9">6-O-methylguanine-DNA methyltransferase</fullName>
        <shortName evidence="9">MGMT</shortName>
    </alternativeName>
    <alternativeName>
        <fullName evidence="9">O-6-methylguanine-DNA-alkyltransferase</fullName>
    </alternativeName>
</protein>
<evidence type="ECO:0000259" key="10">
    <source>
        <dbReference type="Pfam" id="PF01035"/>
    </source>
</evidence>
<evidence type="ECO:0000256" key="9">
    <source>
        <dbReference type="HAMAP-Rule" id="MF_00772"/>
    </source>
</evidence>
<dbReference type="InterPro" id="IPR001497">
    <property type="entry name" value="MethylDNA_cys_MeTrfase_AS"/>
</dbReference>
<keyword evidence="3 9" id="KW-0963">Cytoplasm</keyword>